<gene>
    <name evidence="9" type="ORF">DFJ67_0693</name>
</gene>
<comment type="subcellular location">
    <subcellularLocation>
        <location evidence="1">Cell membrane</location>
        <topology evidence="1">Multi-pass membrane protein</topology>
    </subcellularLocation>
</comment>
<dbReference type="InterPro" id="IPR018584">
    <property type="entry name" value="GT87"/>
</dbReference>
<feature type="transmembrane region" description="Helical" evidence="8">
    <location>
        <begin position="88"/>
        <end position="113"/>
    </location>
</feature>
<feature type="transmembrane region" description="Helical" evidence="8">
    <location>
        <begin position="125"/>
        <end position="141"/>
    </location>
</feature>
<keyword evidence="3 9" id="KW-0808">Transferase</keyword>
<reference evidence="9 10" key="1">
    <citation type="submission" date="2018-08" db="EMBL/GenBank/DDBJ databases">
        <title>Sequencing the genomes of 1000 actinobacteria strains.</title>
        <authorList>
            <person name="Klenk H.-P."/>
        </authorList>
    </citation>
    <scope>NUCLEOTIDE SEQUENCE [LARGE SCALE GENOMIC DNA]</scope>
    <source>
        <strain evidence="9 10">DSM 44099</strain>
    </source>
</reference>
<comment type="similarity">
    <text evidence="7">Belongs to the glycosyltransferase 87 family.</text>
</comment>
<keyword evidence="6 8" id="KW-0472">Membrane</keyword>
<feature type="transmembrane region" description="Helical" evidence="8">
    <location>
        <begin position="173"/>
        <end position="199"/>
    </location>
</feature>
<dbReference type="Proteomes" id="UP000256913">
    <property type="component" value="Unassembled WGS sequence"/>
</dbReference>
<comment type="caution">
    <text evidence="9">The sequence shown here is derived from an EMBL/GenBank/DDBJ whole genome shotgun (WGS) entry which is preliminary data.</text>
</comment>
<organism evidence="9 10">
    <name type="scientific">Asanoa ferruginea</name>
    <dbReference type="NCBI Taxonomy" id="53367"/>
    <lineage>
        <taxon>Bacteria</taxon>
        <taxon>Bacillati</taxon>
        <taxon>Actinomycetota</taxon>
        <taxon>Actinomycetes</taxon>
        <taxon>Micromonosporales</taxon>
        <taxon>Micromonosporaceae</taxon>
        <taxon>Asanoa</taxon>
    </lineage>
</organism>
<dbReference type="Pfam" id="PF09594">
    <property type="entry name" value="GT87"/>
    <property type="match status" value="1"/>
</dbReference>
<evidence type="ECO:0000313" key="10">
    <source>
        <dbReference type="Proteomes" id="UP000256913"/>
    </source>
</evidence>
<dbReference type="RefSeq" id="WP_409362882.1">
    <property type="nucleotide sequence ID" value="NZ_BONB01000001.1"/>
</dbReference>
<protein>
    <submittedName>
        <fullName evidence="9">Alpha-1,2-mannosyltransferase</fullName>
    </submittedName>
</protein>
<keyword evidence="2" id="KW-1003">Cell membrane</keyword>
<sequence length="404" mass="44249">MQAAAPPLKIKPSTARRIALVSALTAAAVAFIWLYAARRDFFDLRIYVSALRWWADGHPLYDYAQPDRVQGELYFTYPPFAALLLRPFAAVPIGVTIGFFCVFTVAAVAVASWWLTAPVADRRGVPRWLLAGLLFPVVLAVEPTRETYFFGQINMVLVLLILADFCFASPRKWFWAGAGVGLATAIKLFPGIFILYFLVTRRWREAAVSALAAAVATLLAAAVAPHDSWQFWTDSLFSTERVGRTDYTGNQSLQGLLARLVAPSEPSKAWWLLLVVAVTAVGMWRAARAFRAGDDLSGVTLTGLVGALVSPITWPHHVFWFLPAVVVLVDSGRRRDLALAGGTLAVAIYGVNTFIDWGVAPDPTRTVGDFLLRNLYVLAALVLVALLPARRPDHGLDTLRNGQT</sequence>
<dbReference type="EMBL" id="QUMQ01000001">
    <property type="protein sequence ID" value="REF94751.1"/>
    <property type="molecule type" value="Genomic_DNA"/>
</dbReference>
<evidence type="ECO:0000256" key="4">
    <source>
        <dbReference type="ARBA" id="ARBA00022692"/>
    </source>
</evidence>
<keyword evidence="10" id="KW-1185">Reference proteome</keyword>
<feature type="transmembrane region" description="Helical" evidence="8">
    <location>
        <begin position="148"/>
        <end position="167"/>
    </location>
</feature>
<evidence type="ECO:0000256" key="8">
    <source>
        <dbReference type="SAM" id="Phobius"/>
    </source>
</evidence>
<evidence type="ECO:0000256" key="3">
    <source>
        <dbReference type="ARBA" id="ARBA00022679"/>
    </source>
</evidence>
<evidence type="ECO:0000256" key="7">
    <source>
        <dbReference type="ARBA" id="ARBA00024033"/>
    </source>
</evidence>
<proteinExistence type="inferred from homology"/>
<feature type="transmembrane region" description="Helical" evidence="8">
    <location>
        <begin position="371"/>
        <end position="389"/>
    </location>
</feature>
<accession>A0A3D9ZBQ4</accession>
<dbReference type="GO" id="GO:0005886">
    <property type="term" value="C:plasma membrane"/>
    <property type="evidence" value="ECO:0007669"/>
    <property type="project" value="UniProtKB-SubCell"/>
</dbReference>
<feature type="transmembrane region" description="Helical" evidence="8">
    <location>
        <begin position="269"/>
        <end position="287"/>
    </location>
</feature>
<evidence type="ECO:0000313" key="9">
    <source>
        <dbReference type="EMBL" id="REF94751.1"/>
    </source>
</evidence>
<feature type="transmembrane region" description="Helical" evidence="8">
    <location>
        <begin position="206"/>
        <end position="224"/>
    </location>
</feature>
<evidence type="ECO:0000256" key="5">
    <source>
        <dbReference type="ARBA" id="ARBA00022989"/>
    </source>
</evidence>
<feature type="transmembrane region" description="Helical" evidence="8">
    <location>
        <begin position="337"/>
        <end position="359"/>
    </location>
</feature>
<feature type="transmembrane region" description="Helical" evidence="8">
    <location>
        <begin position="299"/>
        <end position="317"/>
    </location>
</feature>
<evidence type="ECO:0000256" key="1">
    <source>
        <dbReference type="ARBA" id="ARBA00004651"/>
    </source>
</evidence>
<keyword evidence="5 8" id="KW-1133">Transmembrane helix</keyword>
<keyword evidence="4 8" id="KW-0812">Transmembrane</keyword>
<evidence type="ECO:0000256" key="2">
    <source>
        <dbReference type="ARBA" id="ARBA00022475"/>
    </source>
</evidence>
<keyword evidence="9" id="KW-0328">Glycosyltransferase</keyword>
<dbReference type="GO" id="GO:0016758">
    <property type="term" value="F:hexosyltransferase activity"/>
    <property type="evidence" value="ECO:0007669"/>
    <property type="project" value="InterPro"/>
</dbReference>
<evidence type="ECO:0000256" key="6">
    <source>
        <dbReference type="ARBA" id="ARBA00023136"/>
    </source>
</evidence>
<dbReference type="AlphaFoldDB" id="A0A3D9ZBQ4"/>
<feature type="transmembrane region" description="Helical" evidence="8">
    <location>
        <begin position="18"/>
        <end position="36"/>
    </location>
</feature>
<name>A0A3D9ZBQ4_9ACTN</name>